<evidence type="ECO:0000256" key="5">
    <source>
        <dbReference type="ARBA" id="ARBA00023026"/>
    </source>
</evidence>
<dbReference type="Pfam" id="PF14496">
    <property type="entry name" value="NEL"/>
    <property type="match status" value="1"/>
</dbReference>
<dbReference type="Gene3D" id="3.80.10.10">
    <property type="entry name" value="Ribonuclease Inhibitor"/>
    <property type="match status" value="1"/>
</dbReference>
<keyword evidence="5" id="KW-0843">Virulence</keyword>
<keyword evidence="6" id="KW-0964">Secreted</keyword>
<dbReference type="PROSITE" id="PS52053">
    <property type="entry name" value="NEL"/>
    <property type="match status" value="1"/>
</dbReference>
<evidence type="ECO:0000256" key="3">
    <source>
        <dbReference type="ARBA" id="ARBA00022614"/>
    </source>
</evidence>
<dbReference type="EMBL" id="AFOY02000015">
    <property type="protein sequence ID" value="EXF93000.1"/>
    <property type="molecule type" value="Genomic_DNA"/>
</dbReference>
<comment type="caution">
    <text evidence="6">Lacks conserved residue(s) required for the propagation of feature annotation.</text>
</comment>
<comment type="similarity">
    <text evidence="6">Belongs to the LRR-containing bacterial E3 ligase family.</text>
</comment>
<keyword evidence="6" id="KW-0833">Ubl conjugation pathway</keyword>
<dbReference type="HOGENOM" id="CLU_261905_0_0_6"/>
<dbReference type="InterPro" id="IPR046673">
    <property type="entry name" value="ToxA_N"/>
</dbReference>
<feature type="domain" description="NEL" evidence="7">
    <location>
        <begin position="1154"/>
        <end position="1277"/>
    </location>
</feature>
<protein>
    <recommendedName>
        <fullName evidence="2">RING-type E3 ubiquitin transferase</fullName>
        <ecNumber evidence="2">2.3.2.27</ecNumber>
    </recommendedName>
</protein>
<dbReference type="GO" id="GO:0005576">
    <property type="term" value="C:extracellular region"/>
    <property type="evidence" value="ECO:0007669"/>
    <property type="project" value="UniProtKB-UniRule"/>
</dbReference>
<keyword evidence="6" id="KW-1035">Host cytoplasm</keyword>
<name>A0A010SIW8_PSEFL</name>
<keyword evidence="4" id="KW-0677">Repeat</keyword>
<evidence type="ECO:0000313" key="9">
    <source>
        <dbReference type="Proteomes" id="UP000022611"/>
    </source>
</evidence>
<reference evidence="8 9" key="1">
    <citation type="journal article" date="2011" name="J. Bacteriol.">
        <title>Draft genome sequence of the polycyclic aromatic hydrocarbon-degrading, genetically engineered bioluminescent bioreporter Pseudomonas fluorescens HK44.</title>
        <authorList>
            <person name="Chauhan A."/>
            <person name="Layton A.C."/>
            <person name="Williams D.E."/>
            <person name="Smartt A.E."/>
            <person name="Ripp S."/>
            <person name="Karpinets T.V."/>
            <person name="Brown S.D."/>
            <person name="Sayler G.S."/>
        </authorList>
    </citation>
    <scope>NUCLEOTIDE SEQUENCE [LARGE SCALE GENOMIC DNA]</scope>
    <source>
        <strain evidence="8 9">HK44</strain>
    </source>
</reference>
<dbReference type="GO" id="GO:0016567">
    <property type="term" value="P:protein ubiquitination"/>
    <property type="evidence" value="ECO:0007669"/>
    <property type="project" value="InterPro"/>
</dbReference>
<evidence type="ECO:0000256" key="2">
    <source>
        <dbReference type="ARBA" id="ARBA00012483"/>
    </source>
</evidence>
<gene>
    <name evidence="8" type="ORF">HK44_004700</name>
</gene>
<dbReference type="EC" id="2.3.2.27" evidence="2"/>
<dbReference type="InterPro" id="IPR050216">
    <property type="entry name" value="LRR_domain-containing"/>
</dbReference>
<organism evidence="8 9">
    <name type="scientific">Pseudomonas fluorescens HK44</name>
    <dbReference type="NCBI Taxonomy" id="1042209"/>
    <lineage>
        <taxon>Bacteria</taxon>
        <taxon>Pseudomonadati</taxon>
        <taxon>Pseudomonadota</taxon>
        <taxon>Gammaproteobacteria</taxon>
        <taxon>Pseudomonadales</taxon>
        <taxon>Pseudomonadaceae</taxon>
        <taxon>Pseudomonas</taxon>
    </lineage>
</organism>
<keyword evidence="3" id="KW-0433">Leucine-rich repeat</keyword>
<dbReference type="AlphaFoldDB" id="A0A010SIW8"/>
<dbReference type="PANTHER" id="PTHR48051">
    <property type="match status" value="1"/>
</dbReference>
<dbReference type="SUPFAM" id="SSF52058">
    <property type="entry name" value="L domain-like"/>
    <property type="match status" value="1"/>
</dbReference>
<dbReference type="RefSeq" id="WP_019690776.1">
    <property type="nucleotide sequence ID" value="NZ_AFOY02000015.1"/>
</dbReference>
<dbReference type="PATRIC" id="fig|1042209.11.peg.3299"/>
<dbReference type="InterPro" id="IPR032675">
    <property type="entry name" value="LRR_dom_sf"/>
</dbReference>
<evidence type="ECO:0000313" key="8">
    <source>
        <dbReference type="EMBL" id="EXF93000.1"/>
    </source>
</evidence>
<accession>A0A010SIW8</accession>
<evidence type="ECO:0000256" key="1">
    <source>
        <dbReference type="ARBA" id="ARBA00000900"/>
    </source>
</evidence>
<dbReference type="InterPro" id="IPR029487">
    <property type="entry name" value="NEL_dom"/>
</dbReference>
<comment type="caution">
    <text evidence="8">The sequence shown here is derived from an EMBL/GenBank/DDBJ whole genome shotgun (WGS) entry which is preliminary data.</text>
</comment>
<evidence type="ECO:0000256" key="6">
    <source>
        <dbReference type="PROSITE-ProRule" id="PRU01398"/>
    </source>
</evidence>
<dbReference type="GO" id="GO:0061630">
    <property type="term" value="F:ubiquitin protein ligase activity"/>
    <property type="evidence" value="ECO:0007669"/>
    <property type="project" value="UniProtKB-EC"/>
</dbReference>
<dbReference type="PANTHER" id="PTHR48051:SF1">
    <property type="entry name" value="RAS SUPPRESSOR PROTEIN 1"/>
    <property type="match status" value="1"/>
</dbReference>
<dbReference type="eggNOG" id="COG4886">
    <property type="taxonomic scope" value="Bacteria"/>
</dbReference>
<comment type="catalytic activity">
    <reaction evidence="1">
        <text>S-ubiquitinyl-[E2 ubiquitin-conjugating enzyme]-L-cysteine + [acceptor protein]-L-lysine = [E2 ubiquitin-conjugating enzyme]-L-cysteine + N(6)-ubiquitinyl-[acceptor protein]-L-lysine.</text>
        <dbReference type="EC" id="2.3.2.27"/>
    </reaction>
</comment>
<sequence>MMAPESQHHPVTSRLSAEKKQPLSSLALDAVLPSTPTQYAAKLIEERWGAAPLAARLVDLNYSFYGYPAQQDVQQGRVRKSQSLVQALLSNYQTVGAGRFGEAAFGLYTPPAVGPEVRIVEIDESIKPDGGFQDYEGIYRQTVPQCYGPSTQLKLQPAEFKKWVWELEFKDKYTAHVHAAWPSDEVCRAPQGYPLRTSVKTAFVMAAYLQHQENSLTQDGLKLALRAAGFDPLQTWEQLTVQQLQAWATIEPSIEAARLIIYRYVSSDIWSFRDKTSERILLYIPSNSSPFHEFADQKALHKWVAEVGGDVAGKEALAAHFSEDDRQDGTFHAGVSTALDGMAIYPRQHHLQKGHGFFNDDGYWNPAEYIHFEVATSPIDPFAQWILVMKQAAQASIETIRDDAQVNRDDLSAVVEPIVQWINTFGPLALFVPGGEGLLALAGLIDAGYGLAQAVDGKTSEERSAGITRTVFGLLNALPLAVEGAAIKAEEHSVGIGSDPGPARAVASEPLSGESSLVAGNVAPSAAGAERVQLMRGIGPSVQSFSDEVLARIAHVSPMDDDVLRLMHAGQRPPAPVLADTISRFTLNQDLQRAIDAFPEGSVQAEQLKSTRVEQFRQRYDALQHSDNQWVRLFRHQYPGLPKSAVEQMLDRSGVDIAAPHTLADIKRVLGQLSGKAQQYEQHVRLCRAYEGLYLKSVENADSDVLVLQTLERLPGWSRATRVEALYERVGTADFDQALLGLLPQEQRTALGLRPGHEWQDLQLSIRENALPRSELMLGLHRMDSGLTFQRLGLLGGGFPTTAQSGELSAEIMRLQVKEIYPAFTTEQVDEFLLNAGAQAQADLYRLRLQAEQLRVDITSWIEDVTDDIEEMDIEILLAGDEGTEGMSDAEIKAENDARVEEWMELERDTRYELAEELIAIWQKRSGPDSRVYRDGQFIGFHLDMDFEQMHYLPQLNVKLNDVVALTMPNFTLTQRGSLNGFLECFPNLRTLNMQGVDLRLFDQNGIEVGRLPPAIGQLSRLEVLNLKATRLVLTEGTVGQLAGLTRLQELDLSENPLGLAPPVFQMTELRQLKLRRAELKSCPTFALDFPGLERLDLRDNQLVRVPDPVRKQSVAVGKVLLSGNPLTDVDSLQWVVAHRKQTGINLWMGSAVYDVARPDAWLTGLLPEQAAQQTARWERVFAKEGSARFFDTLDVLTRTADFLVDYAPLQQRVWRMVDEMDASQELRQHLFEGVEWSPLVGNDPFASIVRLEDRITLFKEPPVEKSSLDGGSFQAS</sequence>
<evidence type="ECO:0000259" key="7">
    <source>
        <dbReference type="PROSITE" id="PS52053"/>
    </source>
</evidence>
<dbReference type="GO" id="GO:0005737">
    <property type="term" value="C:cytoplasm"/>
    <property type="evidence" value="ECO:0007669"/>
    <property type="project" value="TreeGrafter"/>
</dbReference>
<evidence type="ECO:0000256" key="4">
    <source>
        <dbReference type="ARBA" id="ARBA00022737"/>
    </source>
</evidence>
<dbReference type="Proteomes" id="UP000022611">
    <property type="component" value="Unassembled WGS sequence"/>
</dbReference>
<proteinExistence type="inferred from homology"/>
<dbReference type="Pfam" id="PF20178">
    <property type="entry name" value="ToxA_N"/>
    <property type="match status" value="1"/>
</dbReference>